<feature type="compositionally biased region" description="Polar residues" evidence="1">
    <location>
        <begin position="301"/>
        <end position="310"/>
    </location>
</feature>
<protein>
    <submittedName>
        <fullName evidence="2">Uncharacterized protein</fullName>
    </submittedName>
</protein>
<evidence type="ECO:0000313" key="3">
    <source>
        <dbReference type="Proteomes" id="UP001583172"/>
    </source>
</evidence>
<dbReference type="EMBL" id="JAZGSY010000431">
    <property type="protein sequence ID" value="KAL1836311.1"/>
    <property type="molecule type" value="Genomic_DNA"/>
</dbReference>
<comment type="caution">
    <text evidence="2">The sequence shown here is derived from an EMBL/GenBank/DDBJ whole genome shotgun (WGS) entry which is preliminary data.</text>
</comment>
<accession>A0ABR3V4H2</accession>
<sequence>MNQAQVEILAHVAAPARAADDVKYRALAAAYFDFEPARRISIVFHLDGGSDSQAGQDPSGAVEGASQRLTQPDNGLESPYLSFRSVDHNLGSPRATHGEQNAVTESQSSWRPPPSLVDDSMPNNDFILPEFFTPQRILEHYTSMVDSSQHDSPCPPPPNQAQAARRRGLFAGNVTVPKDGDMNGNMAVDKEVAAAEDRNVKENGAVKQDGSVDNATATGADVIIPRSPETSFKRRRPPEPTSFTIIEETRLGLSPPGEVTQPLKLTRADTAPLPSKRQRTTRGPEPSAPLARSATDVWPQRQKTTSTSQGYLPPPPPPTPLDDSLEIIPPPPPVSSRDLRPEDLLTDLLARLARELDLDKRFRPASQSRPLRPFERGHWLLDCRAWDPELKRSAWSFLANYLAKGAAGWGTSCRRDEAFNQLRVYCWGCTIGHIYLVLYLASRRQVLYTGARWVAGDGEVVVIMPEKGGAGDGGVMGGR</sequence>
<evidence type="ECO:0000313" key="2">
    <source>
        <dbReference type="EMBL" id="KAL1836311.1"/>
    </source>
</evidence>
<name>A0ABR3V4H2_HUMIN</name>
<proteinExistence type="predicted"/>
<dbReference type="Proteomes" id="UP001583172">
    <property type="component" value="Unassembled WGS sequence"/>
</dbReference>
<gene>
    <name evidence="2" type="ORF">VTJ49DRAFT_5320</name>
</gene>
<organism evidence="2 3">
    <name type="scientific">Humicola insolens</name>
    <name type="common">Soft-rot fungus</name>
    <dbReference type="NCBI Taxonomy" id="85995"/>
    <lineage>
        <taxon>Eukaryota</taxon>
        <taxon>Fungi</taxon>
        <taxon>Dikarya</taxon>
        <taxon>Ascomycota</taxon>
        <taxon>Pezizomycotina</taxon>
        <taxon>Sordariomycetes</taxon>
        <taxon>Sordariomycetidae</taxon>
        <taxon>Sordariales</taxon>
        <taxon>Chaetomiaceae</taxon>
        <taxon>Mycothermus</taxon>
    </lineage>
</organism>
<evidence type="ECO:0000256" key="1">
    <source>
        <dbReference type="SAM" id="MobiDB-lite"/>
    </source>
</evidence>
<keyword evidence="3" id="KW-1185">Reference proteome</keyword>
<reference evidence="2 3" key="1">
    <citation type="journal article" date="2024" name="Commun. Biol.">
        <title>Comparative genomic analysis of thermophilic fungi reveals convergent evolutionary adaptations and gene losses.</title>
        <authorList>
            <person name="Steindorff A.S."/>
            <person name="Aguilar-Pontes M.V."/>
            <person name="Robinson A.J."/>
            <person name="Andreopoulos B."/>
            <person name="LaButti K."/>
            <person name="Kuo A."/>
            <person name="Mondo S."/>
            <person name="Riley R."/>
            <person name="Otillar R."/>
            <person name="Haridas S."/>
            <person name="Lipzen A."/>
            <person name="Grimwood J."/>
            <person name="Schmutz J."/>
            <person name="Clum A."/>
            <person name="Reid I.D."/>
            <person name="Moisan M.C."/>
            <person name="Butler G."/>
            <person name="Nguyen T.T.M."/>
            <person name="Dewar K."/>
            <person name="Conant G."/>
            <person name="Drula E."/>
            <person name="Henrissat B."/>
            <person name="Hansel C."/>
            <person name="Singer S."/>
            <person name="Hutchinson M.I."/>
            <person name="de Vries R.P."/>
            <person name="Natvig D.O."/>
            <person name="Powell A.J."/>
            <person name="Tsang A."/>
            <person name="Grigoriev I.V."/>
        </authorList>
    </citation>
    <scope>NUCLEOTIDE SEQUENCE [LARGE SCALE GENOMIC DNA]</scope>
    <source>
        <strain evidence="2 3">CBS 620.91</strain>
    </source>
</reference>
<feature type="region of interest" description="Disordered" evidence="1">
    <location>
        <begin position="249"/>
        <end position="339"/>
    </location>
</feature>
<feature type="compositionally biased region" description="Polar residues" evidence="1">
    <location>
        <begin position="98"/>
        <end position="110"/>
    </location>
</feature>
<feature type="region of interest" description="Disordered" evidence="1">
    <location>
        <begin position="50"/>
        <end position="114"/>
    </location>
</feature>